<reference evidence="1 2" key="1">
    <citation type="submission" date="2018-06" db="EMBL/GenBank/DDBJ databases">
        <authorList>
            <consortium name="Pathogen Informatics"/>
            <person name="Doyle S."/>
        </authorList>
    </citation>
    <scope>NUCLEOTIDE SEQUENCE [LARGE SCALE GENOMIC DNA]</scope>
    <source>
        <strain evidence="1 2">NCTC9426</strain>
    </source>
</reference>
<accession>A0A378Q082</accession>
<evidence type="ECO:0000313" key="2">
    <source>
        <dbReference type="Proteomes" id="UP000254133"/>
    </source>
</evidence>
<gene>
    <name evidence="1" type="ORF">NCTC9426_02538</name>
</gene>
<sequence length="171" mass="18960">MWQIISSSQPNSPVVAGENGQLLTMLDACLIDGFNSQTASSYQDGVLTFGIFHGYIKNQYITISDNSGQANYRIKDVSDNQVVLYDKPNLQGVITTKITPLGWESMDKTPIQALTWLTETAGGFINTHPFDDVIIAKQNYPNRVAKSAVILLTARKKPIRSRHKSPKLPFC</sequence>
<evidence type="ECO:0000313" key="1">
    <source>
        <dbReference type="EMBL" id="STY93804.1"/>
    </source>
</evidence>
<proteinExistence type="predicted"/>
<dbReference type="EMBL" id="UGPZ01000003">
    <property type="protein sequence ID" value="STY93804.1"/>
    <property type="molecule type" value="Genomic_DNA"/>
</dbReference>
<protein>
    <submittedName>
        <fullName evidence="1">Uncharacterized protein</fullName>
    </submittedName>
</protein>
<organism evidence="1 2">
    <name type="scientific">Moraxella bovis</name>
    <dbReference type="NCBI Taxonomy" id="476"/>
    <lineage>
        <taxon>Bacteria</taxon>
        <taxon>Pseudomonadati</taxon>
        <taxon>Pseudomonadota</taxon>
        <taxon>Gammaproteobacteria</taxon>
        <taxon>Moraxellales</taxon>
        <taxon>Moraxellaceae</taxon>
        <taxon>Moraxella</taxon>
    </lineage>
</organism>
<dbReference type="AlphaFoldDB" id="A0A378Q082"/>
<name>A0A378Q082_MORBO</name>
<dbReference type="Proteomes" id="UP000254133">
    <property type="component" value="Unassembled WGS sequence"/>
</dbReference>
<dbReference type="RefSeq" id="WP_115369985.1">
    <property type="nucleotide sequence ID" value="NZ_UGPZ01000003.1"/>
</dbReference>